<organism evidence="1 2">
    <name type="scientific">Terasakiella brassicae</name>
    <dbReference type="NCBI Taxonomy" id="1634917"/>
    <lineage>
        <taxon>Bacteria</taxon>
        <taxon>Pseudomonadati</taxon>
        <taxon>Pseudomonadota</taxon>
        <taxon>Alphaproteobacteria</taxon>
        <taxon>Rhodospirillales</taxon>
        <taxon>Terasakiellaceae</taxon>
        <taxon>Terasakiella</taxon>
    </lineage>
</organism>
<dbReference type="Proteomes" id="UP000632498">
    <property type="component" value="Unassembled WGS sequence"/>
</dbReference>
<comment type="caution">
    <text evidence="1">The sequence shown here is derived from an EMBL/GenBank/DDBJ whole genome shotgun (WGS) entry which is preliminary data.</text>
</comment>
<evidence type="ECO:0000313" key="2">
    <source>
        <dbReference type="Proteomes" id="UP000632498"/>
    </source>
</evidence>
<dbReference type="EMBL" id="BMHV01000043">
    <property type="protein sequence ID" value="GGF75933.1"/>
    <property type="molecule type" value="Genomic_DNA"/>
</dbReference>
<keyword evidence="2" id="KW-1185">Reference proteome</keyword>
<proteinExistence type="predicted"/>
<dbReference type="RefSeq" id="WP_188667145.1">
    <property type="nucleotide sequence ID" value="NZ_BMHV01000043.1"/>
</dbReference>
<evidence type="ECO:0000313" key="1">
    <source>
        <dbReference type="EMBL" id="GGF75933.1"/>
    </source>
</evidence>
<sequence length="299" mass="33312">MNKEIQNAEVALDEEIKEVVENEQSESNLKTSDEENWEACEFANVDFQPVDADLKKGIQLVLEAADAVKDFTDAKDEAEKNANVASKAVLVIQACVALLHFYKLKPAVVIDILEATGIDFPANMGFERRVVETVVRESGCKVSGGTKSKFGGCVRFLINKDIPTEGVPSFIEKVGGWTKLYDLYRKKVEAPQKKEEQRLKKLEDANTIRHLETETQPIGNVMADKSDDTEIRDQFAGFDSSLSIMVVRRTDDDVLEVLGRLAADEIKAEQLICQFGLFEPSVTPMNDNDEGKEKFNANS</sequence>
<dbReference type="AlphaFoldDB" id="A0A917FEI4"/>
<reference evidence="1" key="2">
    <citation type="submission" date="2020-09" db="EMBL/GenBank/DDBJ databases">
        <authorList>
            <person name="Sun Q."/>
            <person name="Zhou Y."/>
        </authorList>
    </citation>
    <scope>NUCLEOTIDE SEQUENCE</scope>
    <source>
        <strain evidence="1">CGMCC 1.15254</strain>
    </source>
</reference>
<reference evidence="1" key="1">
    <citation type="journal article" date="2014" name="Int. J. Syst. Evol. Microbiol.">
        <title>Complete genome sequence of Corynebacterium casei LMG S-19264T (=DSM 44701T), isolated from a smear-ripened cheese.</title>
        <authorList>
            <consortium name="US DOE Joint Genome Institute (JGI-PGF)"/>
            <person name="Walter F."/>
            <person name="Albersmeier A."/>
            <person name="Kalinowski J."/>
            <person name="Ruckert C."/>
        </authorList>
    </citation>
    <scope>NUCLEOTIDE SEQUENCE</scope>
    <source>
        <strain evidence="1">CGMCC 1.15254</strain>
    </source>
</reference>
<name>A0A917FEI4_9PROT</name>
<gene>
    <name evidence="1" type="ORF">GCM10011332_32390</name>
</gene>
<accession>A0A917FEI4</accession>
<protein>
    <submittedName>
        <fullName evidence="1">Uncharacterized protein</fullName>
    </submittedName>
</protein>